<dbReference type="AlphaFoldDB" id="A0A814HEZ2"/>
<evidence type="ECO:0000313" key="3">
    <source>
        <dbReference type="Proteomes" id="UP000663879"/>
    </source>
</evidence>
<protein>
    <submittedName>
        <fullName evidence="2">Uncharacterized protein</fullName>
    </submittedName>
</protein>
<name>A0A814HEZ2_9BILA</name>
<dbReference type="OrthoDB" id="6123510at2759"/>
<dbReference type="EMBL" id="CAJNOC010004092">
    <property type="protein sequence ID" value="CAF1009277.1"/>
    <property type="molecule type" value="Genomic_DNA"/>
</dbReference>
<gene>
    <name evidence="2" type="ORF">OXX778_LOCUS16810</name>
</gene>
<evidence type="ECO:0000313" key="2">
    <source>
        <dbReference type="EMBL" id="CAF1009277.1"/>
    </source>
</evidence>
<keyword evidence="3" id="KW-1185">Reference proteome</keyword>
<evidence type="ECO:0000256" key="1">
    <source>
        <dbReference type="SAM" id="MobiDB-lite"/>
    </source>
</evidence>
<feature type="compositionally biased region" description="Acidic residues" evidence="1">
    <location>
        <begin position="74"/>
        <end position="90"/>
    </location>
</feature>
<reference evidence="2" key="1">
    <citation type="submission" date="2021-02" db="EMBL/GenBank/DDBJ databases">
        <authorList>
            <person name="Nowell W R."/>
        </authorList>
    </citation>
    <scope>NUCLEOTIDE SEQUENCE</scope>
    <source>
        <strain evidence="2">Ploen Becks lab</strain>
    </source>
</reference>
<dbReference type="Proteomes" id="UP000663879">
    <property type="component" value="Unassembled WGS sequence"/>
</dbReference>
<organism evidence="2 3">
    <name type="scientific">Brachionus calyciflorus</name>
    <dbReference type="NCBI Taxonomy" id="104777"/>
    <lineage>
        <taxon>Eukaryota</taxon>
        <taxon>Metazoa</taxon>
        <taxon>Spiralia</taxon>
        <taxon>Gnathifera</taxon>
        <taxon>Rotifera</taxon>
        <taxon>Eurotatoria</taxon>
        <taxon>Monogononta</taxon>
        <taxon>Pseudotrocha</taxon>
        <taxon>Ploima</taxon>
        <taxon>Brachionidae</taxon>
        <taxon>Brachionus</taxon>
    </lineage>
</organism>
<accession>A0A814HEZ2</accession>
<comment type="caution">
    <text evidence="2">The sequence shown here is derived from an EMBL/GenBank/DDBJ whole genome shotgun (WGS) entry which is preliminary data.</text>
</comment>
<proteinExistence type="predicted"/>
<feature type="region of interest" description="Disordered" evidence="1">
    <location>
        <begin position="66"/>
        <end position="90"/>
    </location>
</feature>
<sequence>MDEFLEYFVDNYFEGAFPIELCNHYETVGPQTNNSLEVYNKKLKDNVSRAHPNFYKSIEFFQLTNNSHENESESKDEDEDLLDSSDNEEL</sequence>